<feature type="compositionally biased region" description="Basic and acidic residues" evidence="1">
    <location>
        <begin position="18"/>
        <end position="30"/>
    </location>
</feature>
<dbReference type="EMBL" id="AP035881">
    <property type="protein sequence ID" value="BFP47958.1"/>
    <property type="molecule type" value="Genomic_DNA"/>
</dbReference>
<keyword evidence="2" id="KW-0812">Transmembrane</keyword>
<evidence type="ECO:0000313" key="3">
    <source>
        <dbReference type="EMBL" id="BFP47958.1"/>
    </source>
</evidence>
<reference evidence="3" key="1">
    <citation type="submission" date="2024-07" db="EMBL/GenBank/DDBJ databases">
        <title>Complete genome sequences of cellulolytic bacteria, Kitasatospora sp. CMC57 and Streptomyces sp. CMC78, isolated from Japanese agricultural soil.</title>
        <authorList>
            <person name="Hashimoto T."/>
            <person name="Ito M."/>
            <person name="Iwamoto M."/>
            <person name="Fukahori D."/>
            <person name="Shoda T."/>
            <person name="Sakoda M."/>
            <person name="Morohoshi T."/>
            <person name="Mitsuboshi M."/>
            <person name="Nishizawa T."/>
        </authorList>
    </citation>
    <scope>NUCLEOTIDE SEQUENCE</scope>
    <source>
        <strain evidence="3">CMC57</strain>
    </source>
</reference>
<dbReference type="AlphaFoldDB" id="A0AB33K7U4"/>
<protein>
    <submittedName>
        <fullName evidence="3">Uncharacterized protein</fullName>
    </submittedName>
</protein>
<keyword evidence="2" id="KW-1133">Transmembrane helix</keyword>
<keyword evidence="2" id="KW-0472">Membrane</keyword>
<accession>A0AB33K7U4</accession>
<proteinExistence type="predicted"/>
<evidence type="ECO:0000256" key="2">
    <source>
        <dbReference type="SAM" id="Phobius"/>
    </source>
</evidence>
<name>A0AB33K7U4_9ACTN</name>
<feature type="transmembrane region" description="Helical" evidence="2">
    <location>
        <begin position="40"/>
        <end position="63"/>
    </location>
</feature>
<feature type="region of interest" description="Disordered" evidence="1">
    <location>
        <begin position="136"/>
        <end position="156"/>
    </location>
</feature>
<sequence length="253" mass="25518">MRANHAARPRVEGPSGDPECHERPGPEHGRGRLPRPRARTLAAGGAVLAHVWGLGLGVTSAYASEGPAVIDLVNQTDAPELLGRLTGATVPVLEQQTAAVARALQDRIKADGLPLPGQATSVPDAFAIAAVLLPAVPPQPRGDGEPRASRSGGVAESVVAETPPAVGAALPPAVAGQAVVPATAPGRSPASARTADLQVVQDSWEAVRPEPTVATAAPVESEGELTAVLVPIAAGLLLTGAAMYKHRGIPSGH</sequence>
<organism evidence="3">
    <name type="scientific">Kitasatospora sp. CMC57</name>
    <dbReference type="NCBI Taxonomy" id="3231513"/>
    <lineage>
        <taxon>Bacteria</taxon>
        <taxon>Bacillati</taxon>
        <taxon>Actinomycetota</taxon>
        <taxon>Actinomycetes</taxon>
        <taxon>Kitasatosporales</taxon>
        <taxon>Streptomycetaceae</taxon>
        <taxon>Kitasatospora</taxon>
    </lineage>
</organism>
<feature type="region of interest" description="Disordered" evidence="1">
    <location>
        <begin position="1"/>
        <end position="35"/>
    </location>
</feature>
<dbReference type="RefSeq" id="WP_407990235.1">
    <property type="nucleotide sequence ID" value="NZ_AP035881.2"/>
</dbReference>
<evidence type="ECO:0000256" key="1">
    <source>
        <dbReference type="SAM" id="MobiDB-lite"/>
    </source>
</evidence>
<gene>
    <name evidence="3" type="ORF">KCMC57_43260</name>
</gene>